<dbReference type="RefSeq" id="WP_161493566.1">
    <property type="nucleotide sequence ID" value="NZ_CP022115.1"/>
</dbReference>
<feature type="domain" description="Potassium channel" evidence="2">
    <location>
        <begin position="61"/>
        <end position="131"/>
    </location>
</feature>
<evidence type="ECO:0000259" key="2">
    <source>
        <dbReference type="Pfam" id="PF07885"/>
    </source>
</evidence>
<dbReference type="Pfam" id="PF07885">
    <property type="entry name" value="Ion_trans_2"/>
    <property type="match status" value="1"/>
</dbReference>
<keyword evidence="1" id="KW-0472">Membrane</keyword>
<dbReference type="InterPro" id="IPR013099">
    <property type="entry name" value="K_chnl_dom"/>
</dbReference>
<proteinExistence type="predicted"/>
<dbReference type="Proteomes" id="UP000197424">
    <property type="component" value="Chromosome"/>
</dbReference>
<protein>
    <submittedName>
        <fullName evidence="3">Ion_trans_2 domain containing protein</fullName>
    </submittedName>
</protein>
<dbReference type="SUPFAM" id="SSF81324">
    <property type="entry name" value="Voltage-gated potassium channels"/>
    <property type="match status" value="1"/>
</dbReference>
<feature type="transmembrane region" description="Helical" evidence="1">
    <location>
        <begin position="47"/>
        <end position="71"/>
    </location>
</feature>
<dbReference type="AlphaFoldDB" id="A0A248LN54"/>
<keyword evidence="1" id="KW-0812">Transmembrane</keyword>
<accession>A0A248LN54</accession>
<evidence type="ECO:0000313" key="3">
    <source>
        <dbReference type="EMBL" id="ASJ25929.1"/>
    </source>
</evidence>
<evidence type="ECO:0000256" key="1">
    <source>
        <dbReference type="SAM" id="Phobius"/>
    </source>
</evidence>
<feature type="transmembrane region" description="Helical" evidence="1">
    <location>
        <begin position="113"/>
        <end position="136"/>
    </location>
</feature>
<gene>
    <name evidence="3" type="ORF">LHGZ1_3098</name>
</gene>
<sequence>MLLELAGWITATTLVTMLVHIYALIGLWLLLGHLLGRSVRHRRIGHVELALATAGLVVVHLLEMLLWAFLIMHQTDLSRFGDALYYSMMSYTTVGYGDVVPHGDGRLIGSIEAVIGTLMTGLSTAWLLAFVSRALVSKSPV</sequence>
<organism evidence="3 4">
    <name type="scientific">Laribacter hongkongensis</name>
    <dbReference type="NCBI Taxonomy" id="168471"/>
    <lineage>
        <taxon>Bacteria</taxon>
        <taxon>Pseudomonadati</taxon>
        <taxon>Pseudomonadota</taxon>
        <taxon>Betaproteobacteria</taxon>
        <taxon>Neisseriales</taxon>
        <taxon>Aquaspirillaceae</taxon>
        <taxon>Laribacter</taxon>
    </lineage>
</organism>
<feature type="transmembrane region" description="Helical" evidence="1">
    <location>
        <begin position="6"/>
        <end position="35"/>
    </location>
</feature>
<keyword evidence="1" id="KW-1133">Transmembrane helix</keyword>
<reference evidence="4" key="1">
    <citation type="submission" date="2017-06" db="EMBL/GenBank/DDBJ databases">
        <title>Whole genome sequence of Laribacter hongkongensis LHGZ1.</title>
        <authorList>
            <person name="Chen D."/>
            <person name="Wu H."/>
            <person name="Chen J."/>
        </authorList>
    </citation>
    <scope>NUCLEOTIDE SEQUENCE [LARGE SCALE GENOMIC DNA]</scope>
    <source>
        <strain evidence="4">LHGZ1</strain>
    </source>
</reference>
<name>A0A248LN54_9NEIS</name>
<dbReference type="Gene3D" id="1.10.287.70">
    <property type="match status" value="1"/>
</dbReference>
<evidence type="ECO:0000313" key="4">
    <source>
        <dbReference type="Proteomes" id="UP000197424"/>
    </source>
</evidence>
<dbReference type="EMBL" id="CP022115">
    <property type="protein sequence ID" value="ASJ25929.1"/>
    <property type="molecule type" value="Genomic_DNA"/>
</dbReference>